<accession>A0A8X6YEC2</accession>
<name>A0A8X6YEC2_9ARAC</name>
<feature type="compositionally biased region" description="Basic and acidic residues" evidence="1">
    <location>
        <begin position="21"/>
        <end position="30"/>
    </location>
</feature>
<evidence type="ECO:0000313" key="3">
    <source>
        <dbReference type="Proteomes" id="UP000886998"/>
    </source>
</evidence>
<protein>
    <submittedName>
        <fullName evidence="2">Uncharacterized protein</fullName>
    </submittedName>
</protein>
<sequence>MEEKTNEKIQKTSHPKHSKRPTREESEKGKTQRWTTPKNLRRKSPPKAWNKEKRKRGSETFSSGRTQWGFRKAKKGRERKSGGRLNVLIDHAYHLHCLLVKKRTSDKKDLNEKKFSENITPEAFRTPYTREESEKAKTQRWTTL</sequence>
<evidence type="ECO:0000313" key="2">
    <source>
        <dbReference type="EMBL" id="GFY70748.1"/>
    </source>
</evidence>
<feature type="compositionally biased region" description="Basic residues" evidence="1">
    <location>
        <begin position="11"/>
        <end position="20"/>
    </location>
</feature>
<proteinExistence type="predicted"/>
<dbReference type="Proteomes" id="UP000886998">
    <property type="component" value="Unassembled WGS sequence"/>
</dbReference>
<feature type="region of interest" description="Disordered" evidence="1">
    <location>
        <begin position="1"/>
        <end position="82"/>
    </location>
</feature>
<keyword evidence="3" id="KW-1185">Reference proteome</keyword>
<gene>
    <name evidence="2" type="ORF">TNIN_27771</name>
</gene>
<comment type="caution">
    <text evidence="2">The sequence shown here is derived from an EMBL/GenBank/DDBJ whole genome shotgun (WGS) entry which is preliminary data.</text>
</comment>
<feature type="compositionally biased region" description="Basic and acidic residues" evidence="1">
    <location>
        <begin position="1"/>
        <end position="10"/>
    </location>
</feature>
<feature type="compositionally biased region" description="Basic and acidic residues" evidence="1">
    <location>
        <begin position="128"/>
        <end position="137"/>
    </location>
</feature>
<reference evidence="2" key="1">
    <citation type="submission" date="2020-08" db="EMBL/GenBank/DDBJ databases">
        <title>Multicomponent nature underlies the extraordinary mechanical properties of spider dragline silk.</title>
        <authorList>
            <person name="Kono N."/>
            <person name="Nakamura H."/>
            <person name="Mori M."/>
            <person name="Yoshida Y."/>
            <person name="Ohtoshi R."/>
            <person name="Malay A.D."/>
            <person name="Moran D.A.P."/>
            <person name="Tomita M."/>
            <person name="Numata K."/>
            <person name="Arakawa K."/>
        </authorList>
    </citation>
    <scope>NUCLEOTIDE SEQUENCE</scope>
</reference>
<evidence type="ECO:0000256" key="1">
    <source>
        <dbReference type="SAM" id="MobiDB-lite"/>
    </source>
</evidence>
<dbReference type="EMBL" id="BMAV01018396">
    <property type="protein sequence ID" value="GFY70748.1"/>
    <property type="molecule type" value="Genomic_DNA"/>
</dbReference>
<feature type="region of interest" description="Disordered" evidence="1">
    <location>
        <begin position="121"/>
        <end position="144"/>
    </location>
</feature>
<dbReference type="AlphaFoldDB" id="A0A8X6YEC2"/>
<organism evidence="2 3">
    <name type="scientific">Trichonephila inaurata madagascariensis</name>
    <dbReference type="NCBI Taxonomy" id="2747483"/>
    <lineage>
        <taxon>Eukaryota</taxon>
        <taxon>Metazoa</taxon>
        <taxon>Ecdysozoa</taxon>
        <taxon>Arthropoda</taxon>
        <taxon>Chelicerata</taxon>
        <taxon>Arachnida</taxon>
        <taxon>Araneae</taxon>
        <taxon>Araneomorphae</taxon>
        <taxon>Entelegynae</taxon>
        <taxon>Araneoidea</taxon>
        <taxon>Nephilidae</taxon>
        <taxon>Trichonephila</taxon>
        <taxon>Trichonephila inaurata</taxon>
    </lineage>
</organism>